<sequence>MKLIEDFNDIPSLCFIACTQIAITIWNRKDIKSSIGSVVNTCVTVNLKMAPQVKQVSTIVDKIEMDSRLKHFIKSIIEPVGYQIFLISNFSKVSTSILNPFNSFEMDCSVNFWTNYGTVNTKRVEELIARDEQRHESFRFILACNDCFQEIIERLFHSISYAQRNYYLSIEKRQLASYWTHRMINDLGFFAFLILRDKRNFPDSGYSADQFAFLYTLVTGSKSGIEYFMNYLRPNEYEVVWLNRAYHLTANLTEKKDYVADMPSRPSLHYVDALYFSLAKLSEEQRMKILRKYPGLIMRRFMQYPFFGLFNKYAHVLASYLNLDQLLRQFHYIIVLEETRTDLFGVQLFDNLWFNLPQARRDIINTYVEEHILEELIPLLRRRIGIAEKRRERQRRT</sequence>
<evidence type="ECO:0000313" key="1">
    <source>
        <dbReference type="EMBL" id="GFU08640.1"/>
    </source>
</evidence>
<comment type="caution">
    <text evidence="1">The sequence shown here is derived from an EMBL/GenBank/DDBJ whole genome shotgun (WGS) entry which is preliminary data.</text>
</comment>
<keyword evidence="2" id="KW-1185">Reference proteome</keyword>
<reference evidence="1" key="1">
    <citation type="submission" date="2020-08" db="EMBL/GenBank/DDBJ databases">
        <title>Multicomponent nature underlies the extraordinary mechanical properties of spider dragline silk.</title>
        <authorList>
            <person name="Kono N."/>
            <person name="Nakamura H."/>
            <person name="Mori M."/>
            <person name="Yoshida Y."/>
            <person name="Ohtoshi R."/>
            <person name="Malay A.D."/>
            <person name="Moran D.A.P."/>
            <person name="Tomita M."/>
            <person name="Numata K."/>
            <person name="Arakawa K."/>
        </authorList>
    </citation>
    <scope>NUCLEOTIDE SEQUENCE</scope>
</reference>
<dbReference type="AlphaFoldDB" id="A0A8X6QAL6"/>
<dbReference type="EMBL" id="BMAW01124596">
    <property type="protein sequence ID" value="GFU08640.1"/>
    <property type="molecule type" value="Genomic_DNA"/>
</dbReference>
<organism evidence="1 2">
    <name type="scientific">Nephila pilipes</name>
    <name type="common">Giant wood spider</name>
    <name type="synonym">Nephila maculata</name>
    <dbReference type="NCBI Taxonomy" id="299642"/>
    <lineage>
        <taxon>Eukaryota</taxon>
        <taxon>Metazoa</taxon>
        <taxon>Ecdysozoa</taxon>
        <taxon>Arthropoda</taxon>
        <taxon>Chelicerata</taxon>
        <taxon>Arachnida</taxon>
        <taxon>Araneae</taxon>
        <taxon>Araneomorphae</taxon>
        <taxon>Entelegynae</taxon>
        <taxon>Araneoidea</taxon>
        <taxon>Nephilidae</taxon>
        <taxon>Nephila</taxon>
    </lineage>
</organism>
<evidence type="ECO:0000313" key="2">
    <source>
        <dbReference type="Proteomes" id="UP000887013"/>
    </source>
</evidence>
<gene>
    <name evidence="1" type="ORF">NPIL_14721</name>
</gene>
<protein>
    <submittedName>
        <fullName evidence="1">Uncharacterized protein</fullName>
    </submittedName>
</protein>
<accession>A0A8X6QAL6</accession>
<proteinExistence type="predicted"/>
<dbReference type="Proteomes" id="UP000887013">
    <property type="component" value="Unassembled WGS sequence"/>
</dbReference>
<name>A0A8X6QAL6_NEPPI</name>